<dbReference type="AlphaFoldDB" id="A0A6H2A218"/>
<proteinExistence type="predicted"/>
<sequence length="130" mass="13950">MVDAKTIVIIAAVAAFIAALGANYIPTNDYICPDDLTILHCEGGLSGGLHTRCYLNESGKSPWKVCSSGWEDISKYIDETGGAEQKTVEGMHTMTIFANGKVWTCATDGHFERAVRCVSGLQETHLGALL</sequence>
<dbReference type="EMBL" id="MT144742">
    <property type="protein sequence ID" value="QJH98606.1"/>
    <property type="molecule type" value="Genomic_DNA"/>
</dbReference>
<gene>
    <name evidence="1" type="ORF">TM448A03585_0011</name>
    <name evidence="2" type="ORF">TM448B01345_0024</name>
</gene>
<dbReference type="EMBL" id="MT144425">
    <property type="protein sequence ID" value="QJA53490.1"/>
    <property type="molecule type" value="Genomic_DNA"/>
</dbReference>
<reference evidence="1" key="1">
    <citation type="submission" date="2020-03" db="EMBL/GenBank/DDBJ databases">
        <title>The deep terrestrial virosphere.</title>
        <authorList>
            <person name="Holmfeldt K."/>
            <person name="Nilsson E."/>
            <person name="Simone D."/>
            <person name="Lopez-Fernandez M."/>
            <person name="Wu X."/>
            <person name="de Brujin I."/>
            <person name="Lundin D."/>
            <person name="Andersson A."/>
            <person name="Bertilsson S."/>
            <person name="Dopson M."/>
        </authorList>
    </citation>
    <scope>NUCLEOTIDE SEQUENCE</scope>
    <source>
        <strain evidence="1">TM448A03585</strain>
        <strain evidence="2">TM448B01345</strain>
    </source>
</reference>
<evidence type="ECO:0000313" key="1">
    <source>
        <dbReference type="EMBL" id="QJA53490.1"/>
    </source>
</evidence>
<evidence type="ECO:0000313" key="2">
    <source>
        <dbReference type="EMBL" id="QJH98606.1"/>
    </source>
</evidence>
<name>A0A6H2A218_9ZZZZ</name>
<protein>
    <submittedName>
        <fullName evidence="1">Uncharacterized protein</fullName>
    </submittedName>
</protein>
<accession>A0A6H2A218</accession>
<organism evidence="1">
    <name type="scientific">viral metagenome</name>
    <dbReference type="NCBI Taxonomy" id="1070528"/>
    <lineage>
        <taxon>unclassified sequences</taxon>
        <taxon>metagenomes</taxon>
        <taxon>organismal metagenomes</taxon>
    </lineage>
</organism>